<organism evidence="1 2">
    <name type="scientific">Natronococcus pandeyae</name>
    <dbReference type="NCBI Taxonomy" id="2055836"/>
    <lineage>
        <taxon>Archaea</taxon>
        <taxon>Methanobacteriati</taxon>
        <taxon>Methanobacteriota</taxon>
        <taxon>Stenosarchaea group</taxon>
        <taxon>Halobacteria</taxon>
        <taxon>Halobacteriales</taxon>
        <taxon>Natrialbaceae</taxon>
        <taxon>Natronococcus</taxon>
    </lineage>
</organism>
<protein>
    <submittedName>
        <fullName evidence="1">Uncharacterized protein</fullName>
    </submittedName>
</protein>
<sequence length="434" mass="48486">MVTAGGITGLLGLGGYHQRRRLGRWSDRDDLRTARDLETPDPFLSASLTVTDSHLESALADLENLVGNARAASSGLEYEEQPQPVIDRTESRFEDARSVREEIAGELDEFAALSNEERLDRLEELRGALRGAGQALALAELERGECDPDAIDTALDALRDDYESVGRELDYYASDVSRAVVAYGELDELLEDVRVAINAGQRDLREAPPRSYARVPYGHARLDDVERFAEHLERDAADGADPELVGDRLNDRYLALRERTDSTLEEVDFEYDDEVSSYAMDLWLDRIARQSDGSDEHDEGRLALATRIAAKRYAHALSVEAFEDDRTLGFLDQLPADGFDTTGADVREAKRRAGDALDDRLEADGDDRLVRYLCVGVADELEWQDRRLELALDDINDADSQEWSIELERLHRGYLEIAELAAVLPEASAVVEEE</sequence>
<accession>A0A8J8Q3H2</accession>
<reference evidence="1" key="1">
    <citation type="submission" date="2017-11" db="EMBL/GenBank/DDBJ databases">
        <authorList>
            <person name="Kajale S.C."/>
            <person name="Sharma A."/>
        </authorList>
    </citation>
    <scope>NUCLEOTIDE SEQUENCE</scope>
    <source>
        <strain evidence="1">LS1_42</strain>
    </source>
</reference>
<keyword evidence="2" id="KW-1185">Reference proteome</keyword>
<dbReference type="EMBL" id="PHNJ01000008">
    <property type="protein sequence ID" value="TYL37773.1"/>
    <property type="molecule type" value="Genomic_DNA"/>
</dbReference>
<gene>
    <name evidence="1" type="ORF">CV102_15660</name>
</gene>
<dbReference type="AlphaFoldDB" id="A0A8J8Q3H2"/>
<comment type="caution">
    <text evidence="1">The sequence shown here is derived from an EMBL/GenBank/DDBJ whole genome shotgun (WGS) entry which is preliminary data.</text>
</comment>
<evidence type="ECO:0000313" key="2">
    <source>
        <dbReference type="Proteomes" id="UP000766904"/>
    </source>
</evidence>
<dbReference type="Proteomes" id="UP000766904">
    <property type="component" value="Unassembled WGS sequence"/>
</dbReference>
<name>A0A8J8Q3H2_9EURY</name>
<proteinExistence type="predicted"/>
<evidence type="ECO:0000313" key="1">
    <source>
        <dbReference type="EMBL" id="TYL37773.1"/>
    </source>
</evidence>